<dbReference type="SUPFAM" id="SSF57783">
    <property type="entry name" value="Zinc beta-ribbon"/>
    <property type="match status" value="1"/>
</dbReference>
<accession>A0ABQ6B2E8</accession>
<dbReference type="InterPro" id="IPR017041">
    <property type="entry name" value="UCP036054"/>
</dbReference>
<feature type="compositionally biased region" description="Basic and acidic residues" evidence="1">
    <location>
        <begin position="300"/>
        <end position="309"/>
    </location>
</feature>
<dbReference type="CDD" id="cd00188">
    <property type="entry name" value="TOPRIM"/>
    <property type="match status" value="1"/>
</dbReference>
<feature type="region of interest" description="Disordered" evidence="1">
    <location>
        <begin position="281"/>
        <end position="318"/>
    </location>
</feature>
<dbReference type="Gene3D" id="3.40.1360.10">
    <property type="match status" value="1"/>
</dbReference>
<name>A0ABQ6B2E8_9BRAD</name>
<dbReference type="Pfam" id="PF13155">
    <property type="entry name" value="Toprim_2"/>
    <property type="match status" value="1"/>
</dbReference>
<sequence>MEKKDIEELKNRVACSAVLEKAGFAIDLKESTRKAIKYRRGGDIIIVIHQGRGWFDALSDARGDVFSLVEHLDGVDFPEVLQQVSDLVGFVPTEPVWTRESRAHDPAAAADRWRARRKPWPGSLTWRYLREERGIPEAVIRAALRHDRLREGPYGSMWAAHLDSDGVVTGWEERGPQWRGFASGGDKVLFRFGSANATRLCITEAAIDAMSLAAIEDQRLDTLYLSTGGGWAPATVAAIRALSARPLTRLVAATDNNRQGEVYADRLAAIAREVGCGYERLRPAPDDWNEQLHPSSKRKKEGDEKENRLPHARRPRQG</sequence>
<dbReference type="PROSITE" id="PS50880">
    <property type="entry name" value="TOPRIM"/>
    <property type="match status" value="1"/>
</dbReference>
<evidence type="ECO:0000313" key="4">
    <source>
        <dbReference type="Proteomes" id="UP001156905"/>
    </source>
</evidence>
<proteinExistence type="predicted"/>
<dbReference type="Pfam" id="PF13154">
    <property type="entry name" value="DUF3991"/>
    <property type="match status" value="1"/>
</dbReference>
<evidence type="ECO:0000259" key="2">
    <source>
        <dbReference type="PROSITE" id="PS50880"/>
    </source>
</evidence>
<dbReference type="EMBL" id="BSOW01000015">
    <property type="protein sequence ID" value="GLR87646.1"/>
    <property type="molecule type" value="Genomic_DNA"/>
</dbReference>
<comment type="caution">
    <text evidence="3">The sequence shown here is derived from an EMBL/GenBank/DDBJ whole genome shotgun (WGS) entry which is preliminary data.</text>
</comment>
<protein>
    <recommendedName>
        <fullName evidence="2">Toprim domain-containing protein</fullName>
    </recommendedName>
</protein>
<dbReference type="Proteomes" id="UP001156905">
    <property type="component" value="Unassembled WGS sequence"/>
</dbReference>
<evidence type="ECO:0000313" key="3">
    <source>
        <dbReference type="EMBL" id="GLR87646.1"/>
    </source>
</evidence>
<organism evidence="3 4">
    <name type="scientific">Bradyrhizobium iriomotense</name>
    <dbReference type="NCBI Taxonomy" id="441950"/>
    <lineage>
        <taxon>Bacteria</taxon>
        <taxon>Pseudomonadati</taxon>
        <taxon>Pseudomonadota</taxon>
        <taxon>Alphaproteobacteria</taxon>
        <taxon>Hyphomicrobiales</taxon>
        <taxon>Nitrobacteraceae</taxon>
        <taxon>Bradyrhizobium</taxon>
    </lineage>
</organism>
<gene>
    <name evidence="3" type="ORF">GCM10007857_43570</name>
</gene>
<dbReference type="InterPro" id="IPR025054">
    <property type="entry name" value="DUF3991"/>
</dbReference>
<dbReference type="RefSeq" id="WP_284268605.1">
    <property type="nucleotide sequence ID" value="NZ_BSOW01000015.1"/>
</dbReference>
<feature type="domain" description="Toprim" evidence="2">
    <location>
        <begin position="198"/>
        <end position="286"/>
    </location>
</feature>
<dbReference type="PIRSF" id="PIRSF036054">
    <property type="entry name" value="UCP036054"/>
    <property type="match status" value="1"/>
</dbReference>
<evidence type="ECO:0000256" key="1">
    <source>
        <dbReference type="SAM" id="MobiDB-lite"/>
    </source>
</evidence>
<reference evidence="4" key="1">
    <citation type="journal article" date="2019" name="Int. J. Syst. Evol. Microbiol.">
        <title>The Global Catalogue of Microorganisms (GCM) 10K type strain sequencing project: providing services to taxonomists for standard genome sequencing and annotation.</title>
        <authorList>
            <consortium name="The Broad Institute Genomics Platform"/>
            <consortium name="The Broad Institute Genome Sequencing Center for Infectious Disease"/>
            <person name="Wu L."/>
            <person name="Ma J."/>
        </authorList>
    </citation>
    <scope>NUCLEOTIDE SEQUENCE [LARGE SCALE GENOMIC DNA]</scope>
    <source>
        <strain evidence="4">NBRC 102520</strain>
    </source>
</reference>
<keyword evidence="4" id="KW-1185">Reference proteome</keyword>
<dbReference type="InterPro" id="IPR006171">
    <property type="entry name" value="TOPRIM_dom"/>
</dbReference>